<feature type="transmembrane region" description="Helical" evidence="9">
    <location>
        <begin position="37"/>
        <end position="57"/>
    </location>
</feature>
<evidence type="ECO:0000256" key="9">
    <source>
        <dbReference type="SAM" id="Phobius"/>
    </source>
</evidence>
<reference evidence="12" key="1">
    <citation type="journal article" date="2019" name="Int. J. Syst. Evol. Microbiol.">
        <title>The Global Catalogue of Microorganisms (GCM) 10K type strain sequencing project: providing services to taxonomists for standard genome sequencing and annotation.</title>
        <authorList>
            <consortium name="The Broad Institute Genomics Platform"/>
            <consortium name="The Broad Institute Genome Sequencing Center for Infectious Disease"/>
            <person name="Wu L."/>
            <person name="Ma J."/>
        </authorList>
    </citation>
    <scope>NUCLEOTIDE SEQUENCE [LARGE SCALE GENOMIC DNA]</scope>
    <source>
        <strain evidence="12">JCM 17688</strain>
    </source>
</reference>
<sequence>MRVFNAIGDLGTRPLLAVATIVATAARWRYSDIIAPALALPLFIVTAALALIVVTRWNLVAQRFQVPLLMAYALCGAVLHPLAHATVGAALFPYLACGACGFRIRSVRLAVGIAAVAAVVSAGMLWLVGRSYADAAQQWPWWVGLTVGLPVYIGIARRYQSEALASARQAAVDARRAAASDAHSAALEERGRIAREVHDVVAHSLSGIALQLDLAETLYRRDRGDEAMAAVHRARTLAVDSIAETRSAVHALRDGAPRVADALHTMAETYGARLEIVGDPAGLAPEAAHTFVRAAQEALTNAAKHAPGATVDLRLEAADDAVTLTARNPLPPGDAGSADPGIGLAGMTERVALLGGSLRAGPTMSGTWEVRAVIPR</sequence>
<gene>
    <name evidence="11" type="ORF">GCM10023147_21470</name>
</gene>
<dbReference type="EC" id="2.7.13.3" evidence="2"/>
<evidence type="ECO:0000256" key="3">
    <source>
        <dbReference type="ARBA" id="ARBA00022553"/>
    </source>
</evidence>
<accession>A0ABP8JJU9</accession>
<evidence type="ECO:0000256" key="8">
    <source>
        <dbReference type="ARBA" id="ARBA00023012"/>
    </source>
</evidence>
<dbReference type="InterPro" id="IPR011712">
    <property type="entry name" value="Sig_transdc_His_kin_sub3_dim/P"/>
</dbReference>
<dbReference type="SUPFAM" id="SSF55874">
    <property type="entry name" value="ATPase domain of HSP90 chaperone/DNA topoisomerase II/histidine kinase"/>
    <property type="match status" value="1"/>
</dbReference>
<dbReference type="Gene3D" id="1.20.5.1930">
    <property type="match status" value="1"/>
</dbReference>
<feature type="transmembrane region" description="Helical" evidence="9">
    <location>
        <begin position="69"/>
        <end position="95"/>
    </location>
</feature>
<dbReference type="EMBL" id="BAABFR010000027">
    <property type="protein sequence ID" value="GAA4392010.1"/>
    <property type="molecule type" value="Genomic_DNA"/>
</dbReference>
<evidence type="ECO:0000256" key="7">
    <source>
        <dbReference type="ARBA" id="ARBA00022840"/>
    </source>
</evidence>
<keyword evidence="5" id="KW-0547">Nucleotide-binding</keyword>
<evidence type="ECO:0000256" key="4">
    <source>
        <dbReference type="ARBA" id="ARBA00022679"/>
    </source>
</evidence>
<evidence type="ECO:0000256" key="5">
    <source>
        <dbReference type="ARBA" id="ARBA00022741"/>
    </source>
</evidence>
<dbReference type="CDD" id="cd16917">
    <property type="entry name" value="HATPase_UhpB-NarQ-NarX-like"/>
    <property type="match status" value="1"/>
</dbReference>
<feature type="domain" description="Signal transduction histidine kinase subgroup 3 dimerisation and phosphoacceptor" evidence="10">
    <location>
        <begin position="189"/>
        <end position="255"/>
    </location>
</feature>
<comment type="caution">
    <text evidence="11">The sequence shown here is derived from an EMBL/GenBank/DDBJ whole genome shotgun (WGS) entry which is preliminary data.</text>
</comment>
<keyword evidence="7" id="KW-0067">ATP-binding</keyword>
<organism evidence="11 12">
    <name type="scientific">Tsukamurella soli</name>
    <dbReference type="NCBI Taxonomy" id="644556"/>
    <lineage>
        <taxon>Bacteria</taxon>
        <taxon>Bacillati</taxon>
        <taxon>Actinomycetota</taxon>
        <taxon>Actinomycetes</taxon>
        <taxon>Mycobacteriales</taxon>
        <taxon>Tsukamurellaceae</taxon>
        <taxon>Tsukamurella</taxon>
    </lineage>
</organism>
<evidence type="ECO:0000256" key="2">
    <source>
        <dbReference type="ARBA" id="ARBA00012438"/>
    </source>
</evidence>
<keyword evidence="4" id="KW-0808">Transferase</keyword>
<keyword evidence="12" id="KW-1185">Reference proteome</keyword>
<proteinExistence type="predicted"/>
<dbReference type="InterPro" id="IPR036890">
    <property type="entry name" value="HATPase_C_sf"/>
</dbReference>
<dbReference type="Proteomes" id="UP001500635">
    <property type="component" value="Unassembled WGS sequence"/>
</dbReference>
<feature type="transmembrane region" description="Helical" evidence="9">
    <location>
        <begin position="107"/>
        <end position="127"/>
    </location>
</feature>
<dbReference type="GO" id="GO:0016301">
    <property type="term" value="F:kinase activity"/>
    <property type="evidence" value="ECO:0007669"/>
    <property type="project" value="UniProtKB-KW"/>
</dbReference>
<dbReference type="PANTHER" id="PTHR24421">
    <property type="entry name" value="NITRATE/NITRITE SENSOR PROTEIN NARX-RELATED"/>
    <property type="match status" value="1"/>
</dbReference>
<protein>
    <recommendedName>
        <fullName evidence="2">histidine kinase</fullName>
        <ecNumber evidence="2">2.7.13.3</ecNumber>
    </recommendedName>
</protein>
<evidence type="ECO:0000256" key="6">
    <source>
        <dbReference type="ARBA" id="ARBA00022777"/>
    </source>
</evidence>
<evidence type="ECO:0000313" key="11">
    <source>
        <dbReference type="EMBL" id="GAA4392010.1"/>
    </source>
</evidence>
<keyword evidence="8" id="KW-0902">Two-component regulatory system</keyword>
<feature type="transmembrane region" description="Helical" evidence="9">
    <location>
        <begin position="139"/>
        <end position="156"/>
    </location>
</feature>
<keyword evidence="9" id="KW-1133">Transmembrane helix</keyword>
<dbReference type="PANTHER" id="PTHR24421:SF10">
    <property type="entry name" value="NITRATE_NITRITE SENSOR PROTEIN NARQ"/>
    <property type="match status" value="1"/>
</dbReference>
<evidence type="ECO:0000259" key="10">
    <source>
        <dbReference type="Pfam" id="PF07730"/>
    </source>
</evidence>
<dbReference type="Pfam" id="PF07730">
    <property type="entry name" value="HisKA_3"/>
    <property type="match status" value="1"/>
</dbReference>
<dbReference type="Gene3D" id="3.30.565.10">
    <property type="entry name" value="Histidine kinase-like ATPase, C-terminal domain"/>
    <property type="match status" value="1"/>
</dbReference>
<name>A0ABP8JJU9_9ACTN</name>
<comment type="catalytic activity">
    <reaction evidence="1">
        <text>ATP + protein L-histidine = ADP + protein N-phospho-L-histidine.</text>
        <dbReference type="EC" id="2.7.13.3"/>
    </reaction>
</comment>
<dbReference type="InterPro" id="IPR050482">
    <property type="entry name" value="Sensor_HK_TwoCompSys"/>
</dbReference>
<keyword evidence="9" id="KW-0472">Membrane</keyword>
<evidence type="ECO:0000256" key="1">
    <source>
        <dbReference type="ARBA" id="ARBA00000085"/>
    </source>
</evidence>
<keyword evidence="6 11" id="KW-0418">Kinase</keyword>
<keyword evidence="3" id="KW-0597">Phosphoprotein</keyword>
<evidence type="ECO:0000313" key="12">
    <source>
        <dbReference type="Proteomes" id="UP001500635"/>
    </source>
</evidence>
<keyword evidence="9" id="KW-0812">Transmembrane</keyword>